<sequence>SFMLFRLAAALTLSALLCPEVAGATGVKEGTLRVPLSTSRRPRSHARSQATSELAALLSDRGQLQLQQLGSGTGGFSNASVALAAPSRGPEPWVPQAVWASALSSEVQVALHDQFDLIYMATALVGTPQVPLRLIVDSGS</sequence>
<name>A0A813DU82_POLGL</name>
<dbReference type="SUPFAM" id="SSF50630">
    <property type="entry name" value="Acid proteases"/>
    <property type="match status" value="1"/>
</dbReference>
<comment type="caution">
    <text evidence="3">The sequence shown here is derived from an EMBL/GenBank/DDBJ whole genome shotgun (WGS) entry which is preliminary data.</text>
</comment>
<dbReference type="EMBL" id="CAJNNV010004992">
    <property type="protein sequence ID" value="CAE8591501.1"/>
    <property type="molecule type" value="Genomic_DNA"/>
</dbReference>
<proteinExistence type="predicted"/>
<keyword evidence="4" id="KW-1185">Reference proteome</keyword>
<evidence type="ECO:0000259" key="2">
    <source>
        <dbReference type="PROSITE" id="PS51767"/>
    </source>
</evidence>
<evidence type="ECO:0000313" key="3">
    <source>
        <dbReference type="EMBL" id="CAE8591501.1"/>
    </source>
</evidence>
<feature type="chain" id="PRO_5032622556" description="Peptidase A1 domain-containing protein" evidence="1">
    <location>
        <begin position="24"/>
        <end position="140"/>
    </location>
</feature>
<feature type="signal peptide" evidence="1">
    <location>
        <begin position="1"/>
        <end position="23"/>
    </location>
</feature>
<evidence type="ECO:0000313" key="4">
    <source>
        <dbReference type="Proteomes" id="UP000654075"/>
    </source>
</evidence>
<gene>
    <name evidence="3" type="ORF">PGLA1383_LOCUS10171</name>
</gene>
<feature type="non-terminal residue" evidence="3">
    <location>
        <position position="1"/>
    </location>
</feature>
<evidence type="ECO:0000256" key="1">
    <source>
        <dbReference type="SAM" id="SignalP"/>
    </source>
</evidence>
<organism evidence="3 4">
    <name type="scientific">Polarella glacialis</name>
    <name type="common">Dinoflagellate</name>
    <dbReference type="NCBI Taxonomy" id="89957"/>
    <lineage>
        <taxon>Eukaryota</taxon>
        <taxon>Sar</taxon>
        <taxon>Alveolata</taxon>
        <taxon>Dinophyceae</taxon>
        <taxon>Suessiales</taxon>
        <taxon>Suessiaceae</taxon>
        <taxon>Polarella</taxon>
    </lineage>
</organism>
<reference evidence="3" key="1">
    <citation type="submission" date="2021-02" db="EMBL/GenBank/DDBJ databases">
        <authorList>
            <person name="Dougan E. K."/>
            <person name="Rhodes N."/>
            <person name="Thang M."/>
            <person name="Chan C."/>
        </authorList>
    </citation>
    <scope>NUCLEOTIDE SEQUENCE</scope>
</reference>
<feature type="non-terminal residue" evidence="3">
    <location>
        <position position="140"/>
    </location>
</feature>
<dbReference type="InterPro" id="IPR021109">
    <property type="entry name" value="Peptidase_aspartic_dom_sf"/>
</dbReference>
<dbReference type="AlphaFoldDB" id="A0A813DU82"/>
<protein>
    <recommendedName>
        <fullName evidence="2">Peptidase A1 domain-containing protein</fullName>
    </recommendedName>
</protein>
<accession>A0A813DU82</accession>
<feature type="domain" description="Peptidase A1" evidence="2">
    <location>
        <begin position="119"/>
        <end position="140"/>
    </location>
</feature>
<dbReference type="PROSITE" id="PS51767">
    <property type="entry name" value="PEPTIDASE_A1"/>
    <property type="match status" value="1"/>
</dbReference>
<dbReference type="InterPro" id="IPR033121">
    <property type="entry name" value="PEPTIDASE_A1"/>
</dbReference>
<dbReference type="Proteomes" id="UP000654075">
    <property type="component" value="Unassembled WGS sequence"/>
</dbReference>
<keyword evidence="1" id="KW-0732">Signal</keyword>